<sequence length="59" mass="6416">MAGLLILKTDEDGGIIPNDGHKVWVRPSQTKIQYPITSSPDPAHCTLDLLHTSYISSPS</sequence>
<evidence type="ECO:0000313" key="2">
    <source>
        <dbReference type="Proteomes" id="UP000242287"/>
    </source>
</evidence>
<keyword evidence="2" id="KW-1185">Reference proteome</keyword>
<evidence type="ECO:0000313" key="1">
    <source>
        <dbReference type="EMBL" id="PFH44557.1"/>
    </source>
</evidence>
<protein>
    <submittedName>
        <fullName evidence="1">Uncharacterized protein</fullName>
    </submittedName>
</protein>
<dbReference type="AlphaFoldDB" id="A0A2A9N8Z1"/>
<dbReference type="EMBL" id="KZ303379">
    <property type="protein sequence ID" value="PFH44557.1"/>
    <property type="molecule type" value="Genomic_DNA"/>
</dbReference>
<organism evidence="1 2">
    <name type="scientific">Amanita thiersii Skay4041</name>
    <dbReference type="NCBI Taxonomy" id="703135"/>
    <lineage>
        <taxon>Eukaryota</taxon>
        <taxon>Fungi</taxon>
        <taxon>Dikarya</taxon>
        <taxon>Basidiomycota</taxon>
        <taxon>Agaricomycotina</taxon>
        <taxon>Agaricomycetes</taxon>
        <taxon>Agaricomycetidae</taxon>
        <taxon>Agaricales</taxon>
        <taxon>Pluteineae</taxon>
        <taxon>Amanitaceae</taxon>
        <taxon>Amanita</taxon>
    </lineage>
</organism>
<gene>
    <name evidence="1" type="ORF">AMATHDRAFT_11534</name>
</gene>
<name>A0A2A9N8Z1_9AGAR</name>
<accession>A0A2A9N8Z1</accession>
<proteinExistence type="predicted"/>
<dbReference type="Proteomes" id="UP000242287">
    <property type="component" value="Unassembled WGS sequence"/>
</dbReference>
<reference evidence="1 2" key="1">
    <citation type="submission" date="2014-02" db="EMBL/GenBank/DDBJ databases">
        <title>Transposable element dynamics among asymbiotic and ectomycorrhizal Amanita fungi.</title>
        <authorList>
            <consortium name="DOE Joint Genome Institute"/>
            <person name="Hess J."/>
            <person name="Skrede I."/>
            <person name="Wolfe B."/>
            <person name="LaButti K."/>
            <person name="Ohm R.A."/>
            <person name="Grigoriev I.V."/>
            <person name="Pringle A."/>
        </authorList>
    </citation>
    <scope>NUCLEOTIDE SEQUENCE [LARGE SCALE GENOMIC DNA]</scope>
    <source>
        <strain evidence="1 2">SKay4041</strain>
    </source>
</reference>